<proteinExistence type="predicted"/>
<feature type="signal peptide" evidence="1">
    <location>
        <begin position="1"/>
        <end position="17"/>
    </location>
</feature>
<organism evidence="2 3">
    <name type="scientific">Aspergillus udagawae</name>
    <dbReference type="NCBI Taxonomy" id="91492"/>
    <lineage>
        <taxon>Eukaryota</taxon>
        <taxon>Fungi</taxon>
        <taxon>Dikarya</taxon>
        <taxon>Ascomycota</taxon>
        <taxon>Pezizomycotina</taxon>
        <taxon>Eurotiomycetes</taxon>
        <taxon>Eurotiomycetidae</taxon>
        <taxon>Eurotiales</taxon>
        <taxon>Aspergillaceae</taxon>
        <taxon>Aspergillus</taxon>
        <taxon>Aspergillus subgen. Fumigati</taxon>
    </lineage>
</organism>
<evidence type="ECO:0000256" key="1">
    <source>
        <dbReference type="SAM" id="SignalP"/>
    </source>
</evidence>
<dbReference type="EMBL" id="BLKC01000169">
    <property type="protein sequence ID" value="GFF58244.1"/>
    <property type="molecule type" value="Genomic_DNA"/>
</dbReference>
<accession>A0A8H3SEX3</accession>
<protein>
    <submittedName>
        <fullName evidence="2">Uncharacterized protein</fullName>
    </submittedName>
</protein>
<gene>
    <name evidence="2" type="ORF">IFM46972_11044</name>
</gene>
<sequence>MLLWLWITLITSQTKNTTPIEHSPKKEDPIIFFRPGILLMDHHRSFLRPLGPDTPGVCNYGLRP</sequence>
<dbReference type="AlphaFoldDB" id="A0A8H3SEX3"/>
<evidence type="ECO:0000313" key="3">
    <source>
        <dbReference type="Proteomes" id="UP000465221"/>
    </source>
</evidence>
<reference evidence="2 3" key="1">
    <citation type="submission" date="2020-01" db="EMBL/GenBank/DDBJ databases">
        <title>Draft genome sequence of Aspergillus udagawae IFM 46972.</title>
        <authorList>
            <person name="Takahashi H."/>
            <person name="Yaguchi T."/>
        </authorList>
    </citation>
    <scope>NUCLEOTIDE SEQUENCE [LARGE SCALE GENOMIC DNA]</scope>
    <source>
        <strain evidence="2 3">IFM 46972</strain>
    </source>
</reference>
<evidence type="ECO:0000313" key="2">
    <source>
        <dbReference type="EMBL" id="GFF58244.1"/>
    </source>
</evidence>
<feature type="chain" id="PRO_5034780158" evidence="1">
    <location>
        <begin position="18"/>
        <end position="64"/>
    </location>
</feature>
<name>A0A8H3SEX3_9EURO</name>
<dbReference type="Proteomes" id="UP000465221">
    <property type="component" value="Unassembled WGS sequence"/>
</dbReference>
<comment type="caution">
    <text evidence="2">The sequence shown here is derived from an EMBL/GenBank/DDBJ whole genome shotgun (WGS) entry which is preliminary data.</text>
</comment>
<keyword evidence="1" id="KW-0732">Signal</keyword>